<dbReference type="EMBL" id="GGEC01021783">
    <property type="protein sequence ID" value="MBX02267.1"/>
    <property type="molecule type" value="Transcribed_RNA"/>
</dbReference>
<protein>
    <submittedName>
        <fullName evidence="1">Uncharacterized protein</fullName>
    </submittedName>
</protein>
<reference evidence="1" key="1">
    <citation type="submission" date="2018-02" db="EMBL/GenBank/DDBJ databases">
        <title>Rhizophora mucronata_Transcriptome.</title>
        <authorList>
            <person name="Meera S.P."/>
            <person name="Sreeshan A."/>
            <person name="Augustine A."/>
        </authorList>
    </citation>
    <scope>NUCLEOTIDE SEQUENCE</scope>
    <source>
        <tissue evidence="1">Leaf</tissue>
    </source>
</reference>
<evidence type="ECO:0000313" key="1">
    <source>
        <dbReference type="EMBL" id="MBX02267.1"/>
    </source>
</evidence>
<organism evidence="1">
    <name type="scientific">Rhizophora mucronata</name>
    <name type="common">Asiatic mangrove</name>
    <dbReference type="NCBI Taxonomy" id="61149"/>
    <lineage>
        <taxon>Eukaryota</taxon>
        <taxon>Viridiplantae</taxon>
        <taxon>Streptophyta</taxon>
        <taxon>Embryophyta</taxon>
        <taxon>Tracheophyta</taxon>
        <taxon>Spermatophyta</taxon>
        <taxon>Magnoliopsida</taxon>
        <taxon>eudicotyledons</taxon>
        <taxon>Gunneridae</taxon>
        <taxon>Pentapetalae</taxon>
        <taxon>rosids</taxon>
        <taxon>fabids</taxon>
        <taxon>Malpighiales</taxon>
        <taxon>Rhizophoraceae</taxon>
        <taxon>Rhizophora</taxon>
    </lineage>
</organism>
<name>A0A2P2K9B2_RHIMU</name>
<dbReference type="AlphaFoldDB" id="A0A2P2K9B2"/>
<sequence length="34" mass="4127">MLPWVGRWLTNFHICGFSVFIQRVRNDNQALFLF</sequence>
<accession>A0A2P2K9B2</accession>
<proteinExistence type="predicted"/>